<comment type="caution">
    <text evidence="1">The sequence shown here is derived from an EMBL/GenBank/DDBJ whole genome shotgun (WGS) entry which is preliminary data.</text>
</comment>
<evidence type="ECO:0000313" key="2">
    <source>
        <dbReference type="Proteomes" id="UP001501126"/>
    </source>
</evidence>
<dbReference type="EMBL" id="BAAAFH010000007">
    <property type="protein sequence ID" value="GAA0874880.1"/>
    <property type="molecule type" value="Genomic_DNA"/>
</dbReference>
<dbReference type="InterPro" id="IPR046525">
    <property type="entry name" value="DUF6702"/>
</dbReference>
<protein>
    <submittedName>
        <fullName evidence="1">Uncharacterized protein</fullName>
    </submittedName>
</protein>
<organism evidence="1 2">
    <name type="scientific">Wandonia haliotis</name>
    <dbReference type="NCBI Taxonomy" id="574963"/>
    <lineage>
        <taxon>Bacteria</taxon>
        <taxon>Pseudomonadati</taxon>
        <taxon>Bacteroidota</taxon>
        <taxon>Flavobacteriia</taxon>
        <taxon>Flavobacteriales</taxon>
        <taxon>Crocinitomicaceae</taxon>
        <taxon>Wandonia</taxon>
    </lineage>
</organism>
<dbReference type="RefSeq" id="WP_343785802.1">
    <property type="nucleotide sequence ID" value="NZ_BAAAFH010000007.1"/>
</dbReference>
<sequence>MVRYILILFLALGVRDISAHQFHVALAKTVYNEKDKAMEVTLEAEAHDIEHWLEDKGIKAGHLEMIERNSDLWKKMSKEILANFGATTDKQKLVFYVVGIEVVRDGRVFIYVYAERVEPFNEITWTFSLLMDHDDSQQNKLEMKWKSKKYYAVFLHTKRTATIKIKDK</sequence>
<dbReference type="Pfam" id="PF20420">
    <property type="entry name" value="DUF6702"/>
    <property type="match status" value="1"/>
</dbReference>
<proteinExistence type="predicted"/>
<reference evidence="1 2" key="1">
    <citation type="journal article" date="2019" name="Int. J. Syst. Evol. Microbiol.">
        <title>The Global Catalogue of Microorganisms (GCM) 10K type strain sequencing project: providing services to taxonomists for standard genome sequencing and annotation.</title>
        <authorList>
            <consortium name="The Broad Institute Genomics Platform"/>
            <consortium name="The Broad Institute Genome Sequencing Center for Infectious Disease"/>
            <person name="Wu L."/>
            <person name="Ma J."/>
        </authorList>
    </citation>
    <scope>NUCLEOTIDE SEQUENCE [LARGE SCALE GENOMIC DNA]</scope>
    <source>
        <strain evidence="1 2">JCM 16083</strain>
    </source>
</reference>
<keyword evidence="2" id="KW-1185">Reference proteome</keyword>
<evidence type="ECO:0000313" key="1">
    <source>
        <dbReference type="EMBL" id="GAA0874880.1"/>
    </source>
</evidence>
<dbReference type="Proteomes" id="UP001501126">
    <property type="component" value="Unassembled WGS sequence"/>
</dbReference>
<gene>
    <name evidence="1" type="ORF">GCM10009118_12880</name>
</gene>
<accession>A0ABN1MP66</accession>
<name>A0ABN1MP66_9FLAO</name>